<feature type="domain" description="ParB-like N-terminal" evidence="2">
    <location>
        <begin position="6"/>
        <end position="94"/>
    </location>
</feature>
<proteinExistence type="predicted"/>
<dbReference type="GO" id="GO:0003677">
    <property type="term" value="F:DNA binding"/>
    <property type="evidence" value="ECO:0007669"/>
    <property type="project" value="InterPro"/>
</dbReference>
<dbReference type="GO" id="GO:0007059">
    <property type="term" value="P:chromosome segregation"/>
    <property type="evidence" value="ECO:0007669"/>
    <property type="project" value="UniProtKB-KW"/>
</dbReference>
<evidence type="ECO:0000256" key="1">
    <source>
        <dbReference type="ARBA" id="ARBA00022829"/>
    </source>
</evidence>
<dbReference type="PANTHER" id="PTHR33375:SF1">
    <property type="entry name" value="CHROMOSOME-PARTITIONING PROTEIN PARB-RELATED"/>
    <property type="match status" value="1"/>
</dbReference>
<dbReference type="PANTHER" id="PTHR33375">
    <property type="entry name" value="CHROMOSOME-PARTITIONING PROTEIN PARB-RELATED"/>
    <property type="match status" value="1"/>
</dbReference>
<dbReference type="Pfam" id="PF17762">
    <property type="entry name" value="HTH_ParB"/>
    <property type="match status" value="1"/>
</dbReference>
<dbReference type="SUPFAM" id="SSF110849">
    <property type="entry name" value="ParB/Sulfiredoxin"/>
    <property type="match status" value="1"/>
</dbReference>
<dbReference type="Pfam" id="PF02195">
    <property type="entry name" value="ParB_N"/>
    <property type="match status" value="1"/>
</dbReference>
<dbReference type="SUPFAM" id="SSF109709">
    <property type="entry name" value="KorB DNA-binding domain-like"/>
    <property type="match status" value="1"/>
</dbReference>
<gene>
    <name evidence="3" type="ORF">S12H4_16524</name>
</gene>
<protein>
    <recommendedName>
        <fullName evidence="2">ParB-like N-terminal domain-containing protein</fullName>
    </recommendedName>
</protein>
<dbReference type="AlphaFoldDB" id="X1TGA1"/>
<organism evidence="3">
    <name type="scientific">marine sediment metagenome</name>
    <dbReference type="NCBI Taxonomy" id="412755"/>
    <lineage>
        <taxon>unclassified sequences</taxon>
        <taxon>metagenomes</taxon>
        <taxon>ecological metagenomes</taxon>
    </lineage>
</organism>
<comment type="caution">
    <text evidence="3">The sequence shown here is derived from an EMBL/GenBank/DDBJ whole genome shotgun (WGS) entry which is preliminary data.</text>
</comment>
<dbReference type="Gene3D" id="3.90.1530.30">
    <property type="match status" value="1"/>
</dbReference>
<evidence type="ECO:0000313" key="3">
    <source>
        <dbReference type="EMBL" id="GAI79044.1"/>
    </source>
</evidence>
<dbReference type="Gene3D" id="1.10.10.2830">
    <property type="match status" value="1"/>
</dbReference>
<dbReference type="InterPro" id="IPR003115">
    <property type="entry name" value="ParB_N"/>
</dbReference>
<dbReference type="GO" id="GO:0005694">
    <property type="term" value="C:chromosome"/>
    <property type="evidence" value="ECO:0007669"/>
    <property type="project" value="TreeGrafter"/>
</dbReference>
<dbReference type="EMBL" id="BARW01007998">
    <property type="protein sequence ID" value="GAI79044.1"/>
    <property type="molecule type" value="Genomic_DNA"/>
</dbReference>
<sequence>MSPRIEDIPLEEFDLSLAGMRIMNPDLVSRVQDSMWLHGQLQPVVAREHEGKYQILDGFKRVYVAMDLMIKTLQCQVLDIDLQQAKLLILSYNRPHQSMEVWEEAMVLEDLLKTHDLSQQSLSTLTGYSRSWVSRRLSLIGKIDEEVASEIRMGVITSSQARALIKLPRGNQIDLARVIVDLGLSSRQSDRLVDAFLKAEDEDQQRRDILNHPEQILWDYVTDLPEDPNDARLSSYGNDLMISIMKFLQPARTLFLRIGDPPNQNVK</sequence>
<keyword evidence="1" id="KW-0159">Chromosome partition</keyword>
<dbReference type="InterPro" id="IPR036086">
    <property type="entry name" value="ParB/Sulfiredoxin_sf"/>
</dbReference>
<dbReference type="GO" id="GO:0045881">
    <property type="term" value="P:positive regulation of sporulation resulting in formation of a cellular spore"/>
    <property type="evidence" value="ECO:0007669"/>
    <property type="project" value="TreeGrafter"/>
</dbReference>
<accession>X1TGA1</accession>
<evidence type="ECO:0000259" key="2">
    <source>
        <dbReference type="SMART" id="SM00470"/>
    </source>
</evidence>
<name>X1TGA1_9ZZZZ</name>
<dbReference type="InterPro" id="IPR050336">
    <property type="entry name" value="Chromosome_partition/occlusion"/>
</dbReference>
<reference evidence="3" key="1">
    <citation type="journal article" date="2014" name="Front. Microbiol.">
        <title>High frequency of phylogenetically diverse reductive dehalogenase-homologous genes in deep subseafloor sedimentary metagenomes.</title>
        <authorList>
            <person name="Kawai M."/>
            <person name="Futagami T."/>
            <person name="Toyoda A."/>
            <person name="Takaki Y."/>
            <person name="Nishi S."/>
            <person name="Hori S."/>
            <person name="Arai W."/>
            <person name="Tsubouchi T."/>
            <person name="Morono Y."/>
            <person name="Uchiyama I."/>
            <person name="Ito T."/>
            <person name="Fujiyama A."/>
            <person name="Inagaki F."/>
            <person name="Takami H."/>
        </authorList>
    </citation>
    <scope>NUCLEOTIDE SEQUENCE</scope>
    <source>
        <strain evidence="3">Expedition CK06-06</strain>
    </source>
</reference>
<dbReference type="InterPro" id="IPR041468">
    <property type="entry name" value="HTH_ParB/Spo0J"/>
</dbReference>
<dbReference type="InterPro" id="IPR004437">
    <property type="entry name" value="ParB/RepB/Spo0J"/>
</dbReference>
<dbReference type="NCBIfam" id="TIGR00180">
    <property type="entry name" value="parB_part"/>
    <property type="match status" value="1"/>
</dbReference>
<dbReference type="SMART" id="SM00470">
    <property type="entry name" value="ParB"/>
    <property type="match status" value="1"/>
</dbReference>